<feature type="binding site" evidence="4">
    <location>
        <begin position="67"/>
        <end position="71"/>
    </location>
    <ligand>
        <name>D-ribulose 5-phosphate</name>
        <dbReference type="ChEBI" id="CHEBI:58121"/>
    </ligand>
</feature>
<dbReference type="InterPro" id="IPR036569">
    <property type="entry name" value="RpiB_LacA_LacB_sf"/>
</dbReference>
<dbReference type="InterPro" id="IPR003500">
    <property type="entry name" value="RpiB_LacA_LacB"/>
</dbReference>
<dbReference type="PANTHER" id="PTHR43732">
    <property type="entry name" value="RIBOSE 5-PHOSPHATE ISOMERASE-RELATED"/>
    <property type="match status" value="1"/>
</dbReference>
<keyword evidence="2 5" id="KW-0413">Isomerase</keyword>
<reference evidence="5 6" key="1">
    <citation type="submission" date="2017-08" db="EMBL/GenBank/DDBJ databases">
        <title>Infants hospitalized years apart are colonized by the same room-sourced microbial strains.</title>
        <authorList>
            <person name="Brooks B."/>
            <person name="Olm M.R."/>
            <person name="Firek B.A."/>
            <person name="Baker R."/>
            <person name="Thomas B.C."/>
            <person name="Morowitz M.J."/>
            <person name="Banfield J.F."/>
        </authorList>
    </citation>
    <scope>NUCLEOTIDE SEQUENCE [LARGE SCALE GENOMIC DNA]</scope>
    <source>
        <strain evidence="5">S2_003_000_R2_14</strain>
    </source>
</reference>
<dbReference type="GO" id="GO:0016861">
    <property type="term" value="F:intramolecular oxidoreductase activity, interconverting aldoses and ketoses"/>
    <property type="evidence" value="ECO:0007669"/>
    <property type="project" value="UniProtKB-ARBA"/>
</dbReference>
<evidence type="ECO:0000313" key="5">
    <source>
        <dbReference type="EMBL" id="PZR13866.1"/>
    </source>
</evidence>
<dbReference type="PIRSF" id="PIRSF005384">
    <property type="entry name" value="RpiB_LacA_B"/>
    <property type="match status" value="1"/>
</dbReference>
<gene>
    <name evidence="5" type="primary">rpiB</name>
    <name evidence="5" type="ORF">DI536_11075</name>
</gene>
<dbReference type="SUPFAM" id="SSF89623">
    <property type="entry name" value="Ribose/Galactose isomerase RpiB/AlsB"/>
    <property type="match status" value="1"/>
</dbReference>
<feature type="active site" description="Proton acceptor" evidence="3">
    <location>
        <position position="66"/>
    </location>
</feature>
<feature type="active site" description="Proton donor" evidence="3">
    <location>
        <position position="99"/>
    </location>
</feature>
<dbReference type="Gene3D" id="3.40.1400.10">
    <property type="entry name" value="Sugar-phosphate isomerase, RpiB/LacA/LacB"/>
    <property type="match status" value="1"/>
</dbReference>
<sequence length="148" mass="15511">MANIAIASDHAGFALKSELVAELGRLGHTALDFGPTDTSSVDYPDFATRVTAAINEGKAPLGVLVCGTGIGMSISANKVHGIRAALCHTEFEARVTRQHNDANVLCLGQRVTGVGVALEILKVFLSASFEGGRHANRVSKITALEAKR</sequence>
<dbReference type="InterPro" id="IPR051812">
    <property type="entry name" value="SPI_LacAB/RpiB"/>
</dbReference>
<feature type="binding site" evidence="4">
    <location>
        <position position="110"/>
    </location>
    <ligand>
        <name>D-ribulose 5-phosphate</name>
        <dbReference type="ChEBI" id="CHEBI:58121"/>
    </ligand>
</feature>
<dbReference type="NCBIfam" id="TIGR00689">
    <property type="entry name" value="rpiB_lacA_lacB"/>
    <property type="match status" value="1"/>
</dbReference>
<evidence type="ECO:0000256" key="4">
    <source>
        <dbReference type="PIRSR" id="PIRSR005384-2"/>
    </source>
</evidence>
<dbReference type="GO" id="GO:0005975">
    <property type="term" value="P:carbohydrate metabolic process"/>
    <property type="evidence" value="ECO:0007669"/>
    <property type="project" value="InterPro"/>
</dbReference>
<dbReference type="Pfam" id="PF02502">
    <property type="entry name" value="LacAB_rpiB"/>
    <property type="match status" value="1"/>
</dbReference>
<dbReference type="EMBL" id="QFQP01000008">
    <property type="protein sequence ID" value="PZR13866.1"/>
    <property type="molecule type" value="Genomic_DNA"/>
</dbReference>
<evidence type="ECO:0000256" key="3">
    <source>
        <dbReference type="PIRSR" id="PIRSR005384-1"/>
    </source>
</evidence>
<feature type="binding site" evidence="4">
    <location>
        <position position="137"/>
    </location>
    <ligand>
        <name>D-ribulose 5-phosphate</name>
        <dbReference type="ChEBI" id="CHEBI:58121"/>
    </ligand>
</feature>
<evidence type="ECO:0000313" key="6">
    <source>
        <dbReference type="Proteomes" id="UP000249061"/>
    </source>
</evidence>
<protein>
    <submittedName>
        <fullName evidence="5">Ribose 5-phosphate isomerase B</fullName>
    </submittedName>
</protein>
<evidence type="ECO:0000256" key="2">
    <source>
        <dbReference type="ARBA" id="ARBA00023235"/>
    </source>
</evidence>
<organism evidence="5 6">
    <name type="scientific">Archangium gephyra</name>
    <dbReference type="NCBI Taxonomy" id="48"/>
    <lineage>
        <taxon>Bacteria</taxon>
        <taxon>Pseudomonadati</taxon>
        <taxon>Myxococcota</taxon>
        <taxon>Myxococcia</taxon>
        <taxon>Myxococcales</taxon>
        <taxon>Cystobacterineae</taxon>
        <taxon>Archangiaceae</taxon>
        <taxon>Archangium</taxon>
    </lineage>
</organism>
<dbReference type="Proteomes" id="UP000249061">
    <property type="component" value="Unassembled WGS sequence"/>
</dbReference>
<accession>A0A2W5TM44</accession>
<dbReference type="PANTHER" id="PTHR43732:SF1">
    <property type="entry name" value="RIBOSE 5-PHOSPHATE ISOMERASE"/>
    <property type="match status" value="1"/>
</dbReference>
<feature type="binding site" evidence="4">
    <location>
        <position position="133"/>
    </location>
    <ligand>
        <name>D-ribulose 5-phosphate</name>
        <dbReference type="ChEBI" id="CHEBI:58121"/>
    </ligand>
</feature>
<proteinExistence type="inferred from homology"/>
<name>A0A2W5TM44_9BACT</name>
<evidence type="ECO:0000256" key="1">
    <source>
        <dbReference type="ARBA" id="ARBA00008754"/>
    </source>
</evidence>
<dbReference type="AlphaFoldDB" id="A0A2W5TM44"/>
<comment type="similarity">
    <text evidence="1">Belongs to the LacAB/RpiB family.</text>
</comment>
<feature type="binding site" evidence="4">
    <location>
        <position position="100"/>
    </location>
    <ligand>
        <name>D-ribulose 5-phosphate</name>
        <dbReference type="ChEBI" id="CHEBI:58121"/>
    </ligand>
</feature>
<feature type="binding site" evidence="4">
    <location>
        <begin position="9"/>
        <end position="10"/>
    </location>
    <ligand>
        <name>D-ribulose 5-phosphate</name>
        <dbReference type="ChEBI" id="CHEBI:58121"/>
    </ligand>
</feature>
<dbReference type="NCBIfam" id="TIGR01120">
    <property type="entry name" value="rpiB"/>
    <property type="match status" value="1"/>
</dbReference>
<dbReference type="NCBIfam" id="NF004051">
    <property type="entry name" value="PRK05571.1"/>
    <property type="match status" value="1"/>
</dbReference>
<comment type="caution">
    <text evidence="5">The sequence shown here is derived from an EMBL/GenBank/DDBJ whole genome shotgun (WGS) entry which is preliminary data.</text>
</comment>
<dbReference type="InterPro" id="IPR004785">
    <property type="entry name" value="RpiB"/>
</dbReference>